<evidence type="ECO:0000256" key="8">
    <source>
        <dbReference type="SAM" id="SignalP"/>
    </source>
</evidence>
<organism evidence="10 11">
    <name type="scientific">Profundibacterium mesophilum KAUST100406-0324</name>
    <dbReference type="NCBI Taxonomy" id="1037889"/>
    <lineage>
        <taxon>Bacteria</taxon>
        <taxon>Pseudomonadati</taxon>
        <taxon>Pseudomonadota</taxon>
        <taxon>Alphaproteobacteria</taxon>
        <taxon>Rhodobacterales</taxon>
        <taxon>Roseobacteraceae</taxon>
        <taxon>Profundibacterium</taxon>
    </lineage>
</organism>
<sequence>MTVRPALAILALAAAPAQLVAAPPASIARTPPDAIPAPAQIDSADYTGGALPEGRSAITVRLQVLLDRAGVSPGVIDGYAGEMSRTAIAAFELREGLPVDGAMDGAVWSRLNGAAAGAVTASHIISQEDVADVGGALPDDYTALADRQRIGYERASEALAERFHMDEAFLEGLNPGARFVPGERITVVDPGGRRAGAAVRVVVDKQRRRATAYGSDGLVLADYPVTIGSSQTPSPSGIVEVTAIAIEPNYSYKPDENFTQGDNDEFLLLPPGPNGPVGSVWIDLSKPTYGLHGTSDPDSLFEAASHGCVRFTNWDAQELAHMVKPGTVVEFAR</sequence>
<feature type="signal peptide" evidence="8">
    <location>
        <begin position="1"/>
        <end position="21"/>
    </location>
</feature>
<evidence type="ECO:0000256" key="1">
    <source>
        <dbReference type="ARBA" id="ARBA00004752"/>
    </source>
</evidence>
<dbReference type="InterPro" id="IPR005490">
    <property type="entry name" value="LD_TPept_cat_dom"/>
</dbReference>
<dbReference type="InterPro" id="IPR002477">
    <property type="entry name" value="Peptidoglycan-bd-like"/>
</dbReference>
<feature type="domain" description="L,D-TPase catalytic" evidence="9">
    <location>
        <begin position="199"/>
        <end position="332"/>
    </location>
</feature>
<dbReference type="InterPro" id="IPR036365">
    <property type="entry name" value="PGBD-like_sf"/>
</dbReference>
<comment type="pathway">
    <text evidence="1 7">Cell wall biogenesis; peptidoglycan biosynthesis.</text>
</comment>
<reference evidence="10" key="1">
    <citation type="submission" date="2013-03" db="EMBL/GenBank/DDBJ databases">
        <title>Genome Sequence of the Profundibacterium mesophilum strain KAUST100406-0324T from Red Sea, a novel genus in the family Rhodobacteraceae.</title>
        <authorList>
            <person name="Essack M."/>
            <person name="Alam I."/>
            <person name="Lafi F."/>
            <person name="Alawi W."/>
            <person name="Kamanu F."/>
            <person name="Al-Suwailem A."/>
            <person name="Lee O.O."/>
            <person name="Xu Y."/>
            <person name="Bajic V."/>
            <person name="Qian P.-Y."/>
            <person name="Archer J."/>
        </authorList>
    </citation>
    <scope>NUCLEOTIDE SEQUENCE</scope>
    <source>
        <strain evidence="10">KAUST100406-0324</strain>
    </source>
</reference>
<dbReference type="Gene3D" id="1.10.101.10">
    <property type="entry name" value="PGBD-like superfamily/PGBD"/>
    <property type="match status" value="1"/>
</dbReference>
<evidence type="ECO:0000256" key="3">
    <source>
        <dbReference type="ARBA" id="ARBA00022679"/>
    </source>
</evidence>
<dbReference type="PANTHER" id="PTHR30582">
    <property type="entry name" value="L,D-TRANSPEPTIDASE"/>
    <property type="match status" value="1"/>
</dbReference>
<dbReference type="InterPro" id="IPR036366">
    <property type="entry name" value="PGBDSf"/>
</dbReference>
<dbReference type="EMBL" id="APKE01000035">
    <property type="protein sequence ID" value="KAF0674799.1"/>
    <property type="molecule type" value="Genomic_DNA"/>
</dbReference>
<evidence type="ECO:0000256" key="5">
    <source>
        <dbReference type="ARBA" id="ARBA00022984"/>
    </source>
</evidence>
<comment type="caution">
    <text evidence="10">The sequence shown here is derived from an EMBL/GenBank/DDBJ whole genome shotgun (WGS) entry which is preliminary data.</text>
</comment>
<dbReference type="Pfam" id="PF01471">
    <property type="entry name" value="PG_binding_1"/>
    <property type="match status" value="1"/>
</dbReference>
<dbReference type="GO" id="GO:0016740">
    <property type="term" value="F:transferase activity"/>
    <property type="evidence" value="ECO:0007669"/>
    <property type="project" value="UniProtKB-KW"/>
</dbReference>
<dbReference type="GO" id="GO:0008360">
    <property type="term" value="P:regulation of cell shape"/>
    <property type="evidence" value="ECO:0007669"/>
    <property type="project" value="UniProtKB-UniRule"/>
</dbReference>
<keyword evidence="5 7" id="KW-0573">Peptidoglycan synthesis</keyword>
<keyword evidence="6 7" id="KW-0961">Cell wall biogenesis/degradation</keyword>
<gene>
    <name evidence="10" type="ORF">PMES_02875</name>
</gene>
<dbReference type="CDD" id="cd16913">
    <property type="entry name" value="YkuD_like"/>
    <property type="match status" value="1"/>
</dbReference>
<evidence type="ECO:0000256" key="7">
    <source>
        <dbReference type="PROSITE-ProRule" id="PRU01373"/>
    </source>
</evidence>
<name>A0A921NU42_9RHOB</name>
<dbReference type="AlphaFoldDB" id="A0A921NU42"/>
<dbReference type="SUPFAM" id="SSF47090">
    <property type="entry name" value="PGBD-like"/>
    <property type="match status" value="1"/>
</dbReference>
<dbReference type="OrthoDB" id="9787225at2"/>
<dbReference type="Proteomes" id="UP000698242">
    <property type="component" value="Unassembled WGS sequence"/>
</dbReference>
<keyword evidence="8" id="KW-0732">Signal</keyword>
<evidence type="ECO:0000313" key="10">
    <source>
        <dbReference type="EMBL" id="KAF0674799.1"/>
    </source>
</evidence>
<keyword evidence="3" id="KW-0808">Transferase</keyword>
<dbReference type="GO" id="GO:0005576">
    <property type="term" value="C:extracellular region"/>
    <property type="evidence" value="ECO:0007669"/>
    <property type="project" value="TreeGrafter"/>
</dbReference>
<dbReference type="GO" id="GO:0071972">
    <property type="term" value="F:peptidoglycan L,D-transpeptidase activity"/>
    <property type="evidence" value="ECO:0007669"/>
    <property type="project" value="TreeGrafter"/>
</dbReference>
<dbReference type="Pfam" id="PF03734">
    <property type="entry name" value="YkuD"/>
    <property type="match status" value="1"/>
</dbReference>
<dbReference type="PANTHER" id="PTHR30582:SF30">
    <property type="entry name" value="BLR4375 PROTEIN"/>
    <property type="match status" value="1"/>
</dbReference>
<dbReference type="InterPro" id="IPR038063">
    <property type="entry name" value="Transpep_catalytic_dom"/>
</dbReference>
<dbReference type="Gene3D" id="2.40.440.10">
    <property type="entry name" value="L,D-transpeptidase catalytic domain-like"/>
    <property type="match status" value="1"/>
</dbReference>
<dbReference type="GO" id="GO:0018104">
    <property type="term" value="P:peptidoglycan-protein cross-linking"/>
    <property type="evidence" value="ECO:0007669"/>
    <property type="project" value="TreeGrafter"/>
</dbReference>
<dbReference type="GO" id="GO:0071555">
    <property type="term" value="P:cell wall organization"/>
    <property type="evidence" value="ECO:0007669"/>
    <property type="project" value="UniProtKB-UniRule"/>
</dbReference>
<evidence type="ECO:0000256" key="6">
    <source>
        <dbReference type="ARBA" id="ARBA00023316"/>
    </source>
</evidence>
<accession>A0A921NU42</accession>
<dbReference type="PROSITE" id="PS52029">
    <property type="entry name" value="LD_TPASE"/>
    <property type="match status" value="1"/>
</dbReference>
<evidence type="ECO:0000256" key="2">
    <source>
        <dbReference type="ARBA" id="ARBA00005992"/>
    </source>
</evidence>
<keyword evidence="11" id="KW-1185">Reference proteome</keyword>
<feature type="active site" description="Nucleophile" evidence="7">
    <location>
        <position position="308"/>
    </location>
</feature>
<proteinExistence type="inferred from homology"/>
<dbReference type="SUPFAM" id="SSF141523">
    <property type="entry name" value="L,D-transpeptidase catalytic domain-like"/>
    <property type="match status" value="1"/>
</dbReference>
<evidence type="ECO:0000259" key="9">
    <source>
        <dbReference type="PROSITE" id="PS52029"/>
    </source>
</evidence>
<evidence type="ECO:0000256" key="4">
    <source>
        <dbReference type="ARBA" id="ARBA00022960"/>
    </source>
</evidence>
<feature type="chain" id="PRO_5037803024" evidence="8">
    <location>
        <begin position="22"/>
        <end position="333"/>
    </location>
</feature>
<feature type="active site" description="Proton donor/acceptor" evidence="7">
    <location>
        <position position="292"/>
    </location>
</feature>
<dbReference type="RefSeq" id="WP_159966388.1">
    <property type="nucleotide sequence ID" value="NZ_APKE01000035.1"/>
</dbReference>
<dbReference type="InterPro" id="IPR050979">
    <property type="entry name" value="LD-transpeptidase"/>
</dbReference>
<protein>
    <submittedName>
        <fullName evidence="10">Localization factor PodJL</fullName>
    </submittedName>
</protein>
<comment type="similarity">
    <text evidence="2">Belongs to the YkuD family.</text>
</comment>
<evidence type="ECO:0000313" key="11">
    <source>
        <dbReference type="Proteomes" id="UP000698242"/>
    </source>
</evidence>
<keyword evidence="4 7" id="KW-0133">Cell shape</keyword>